<evidence type="ECO:0000313" key="1">
    <source>
        <dbReference type="EMBL" id="EPJ28455.1"/>
    </source>
</evidence>
<dbReference type="Proteomes" id="UP000014627">
    <property type="component" value="Unassembled WGS sequence"/>
</dbReference>
<sequence length="72" mass="8277">MDNKTEEHTGSAANANALRCKILDGVFLMFRKDNHKKYGGIRKDAAPKQYKRKELKDQPNNPIQFCVQGWVL</sequence>
<gene>
    <name evidence="1" type="ORF">CP99DC5_0280</name>
</gene>
<evidence type="ECO:0000313" key="2">
    <source>
        <dbReference type="Proteomes" id="UP000014627"/>
    </source>
</evidence>
<protein>
    <submittedName>
        <fullName evidence="1">Uncharacterized protein</fullName>
    </submittedName>
</protein>
<proteinExistence type="predicted"/>
<dbReference type="EMBL" id="ATLC01000045">
    <property type="protein sequence ID" value="EPJ28455.1"/>
    <property type="molecule type" value="Genomic_DNA"/>
</dbReference>
<accession>A0ABP2X532</accession>
<keyword evidence="2" id="KW-1185">Reference proteome</keyword>
<organism evidence="1 2">
    <name type="scientific">Chlamydia psittaci 99DC5</name>
    <dbReference type="NCBI Taxonomy" id="1112251"/>
    <lineage>
        <taxon>Bacteria</taxon>
        <taxon>Pseudomonadati</taxon>
        <taxon>Chlamydiota</taxon>
        <taxon>Chlamydiia</taxon>
        <taxon>Chlamydiales</taxon>
        <taxon>Chlamydiaceae</taxon>
        <taxon>Chlamydia/Chlamydophila group</taxon>
        <taxon>Chlamydia</taxon>
    </lineage>
</organism>
<name>A0ABP2X532_CHLPS</name>
<reference evidence="1 2" key="1">
    <citation type="submission" date="2013-04" db="EMBL/GenBank/DDBJ databases">
        <title>Genome sequence of Chlamydia psittaci 99DC5.</title>
        <authorList>
            <person name="Huot-Creasy H."/>
            <person name="McCracken C.L."/>
            <person name="Humphries M."/>
            <person name="Sachse K."/>
            <person name="Laroucau K."/>
            <person name="Bavoil P."/>
            <person name="Myers G.S."/>
        </authorList>
    </citation>
    <scope>NUCLEOTIDE SEQUENCE [LARGE SCALE GENOMIC DNA]</scope>
    <source>
        <strain evidence="1 2">99DC5</strain>
    </source>
</reference>
<comment type="caution">
    <text evidence="1">The sequence shown here is derived from an EMBL/GenBank/DDBJ whole genome shotgun (WGS) entry which is preliminary data.</text>
</comment>